<dbReference type="PANTHER" id="PTHR30069">
    <property type="entry name" value="TONB-DEPENDENT OUTER MEMBRANE RECEPTOR"/>
    <property type="match status" value="1"/>
</dbReference>
<dbReference type="InterPro" id="IPR012910">
    <property type="entry name" value="Plug_dom"/>
</dbReference>
<evidence type="ECO:0000256" key="4">
    <source>
        <dbReference type="ARBA" id="ARBA00022692"/>
    </source>
</evidence>
<accession>A0A3D9CE98</accession>
<dbReference type="Pfam" id="PF07715">
    <property type="entry name" value="Plug"/>
    <property type="match status" value="1"/>
</dbReference>
<keyword evidence="12" id="KW-1185">Reference proteome</keyword>
<evidence type="ECO:0000256" key="7">
    <source>
        <dbReference type="ARBA" id="ARBA00023237"/>
    </source>
</evidence>
<keyword evidence="6 8" id="KW-0472">Membrane</keyword>
<dbReference type="RefSeq" id="WP_115968132.1">
    <property type="nucleotide sequence ID" value="NZ_QNVT01000001.1"/>
</dbReference>
<dbReference type="InterPro" id="IPR036942">
    <property type="entry name" value="Beta-barrel_TonB_sf"/>
</dbReference>
<comment type="caution">
    <text evidence="11">The sequence shown here is derived from an EMBL/GenBank/DDBJ whole genome shotgun (WGS) entry which is preliminary data.</text>
</comment>
<keyword evidence="4" id="KW-0812">Transmembrane</keyword>
<proteinExistence type="inferred from homology"/>
<keyword evidence="11" id="KW-0675">Receptor</keyword>
<dbReference type="Gene3D" id="2.170.130.10">
    <property type="entry name" value="TonB-dependent receptor, plug domain"/>
    <property type="match status" value="1"/>
</dbReference>
<evidence type="ECO:0000313" key="11">
    <source>
        <dbReference type="EMBL" id="REC64193.1"/>
    </source>
</evidence>
<dbReference type="EMBL" id="QNVT01000001">
    <property type="protein sequence ID" value="REC64193.1"/>
    <property type="molecule type" value="Genomic_DNA"/>
</dbReference>
<evidence type="ECO:0000313" key="12">
    <source>
        <dbReference type="Proteomes" id="UP000256686"/>
    </source>
</evidence>
<dbReference type="InterPro" id="IPR000531">
    <property type="entry name" value="Beta-barrel_TonB"/>
</dbReference>
<dbReference type="InterPro" id="IPR039426">
    <property type="entry name" value="TonB-dep_rcpt-like"/>
</dbReference>
<dbReference type="GO" id="GO:0009279">
    <property type="term" value="C:cell outer membrane"/>
    <property type="evidence" value="ECO:0007669"/>
    <property type="project" value="UniProtKB-SubCell"/>
</dbReference>
<keyword evidence="5 8" id="KW-0798">TonB box</keyword>
<evidence type="ECO:0000256" key="2">
    <source>
        <dbReference type="ARBA" id="ARBA00022448"/>
    </source>
</evidence>
<evidence type="ECO:0000259" key="10">
    <source>
        <dbReference type="Pfam" id="PF07715"/>
    </source>
</evidence>
<evidence type="ECO:0000256" key="3">
    <source>
        <dbReference type="ARBA" id="ARBA00022452"/>
    </source>
</evidence>
<dbReference type="Gene3D" id="2.40.170.20">
    <property type="entry name" value="TonB-dependent receptor, beta-barrel domain"/>
    <property type="match status" value="1"/>
</dbReference>
<feature type="domain" description="TonB-dependent receptor-like beta-barrel" evidence="9">
    <location>
        <begin position="377"/>
        <end position="815"/>
    </location>
</feature>
<keyword evidence="7" id="KW-0998">Cell outer membrane</keyword>
<sequence>MKLINKSMLTAVITLSTASIYYAQQTQDTVKSASKDIDEVILRGVTDIAKDRKTPVAVSTIKAAQIVERLGNQEFPEILKTTPSVYVTRGGGGLGDGSLRIRGFDTKNTAVMVNGMPVNDMEGGTVYWSNWQGLSDVTTFMQMQRGLGASKLAIASVGGTINMLTKAADAKQGGNVTLGVGNNGFLKTLFSYNTGRTQSGWSTSFLMSRTATNGYIDGGKGEAYNYYFALGYKPSEKHELQFTFTGAPQWHEQNFQAPISAFLKYGKDGKPNRRYNPNWGYLNGQEFSTNRNWYSKPVAMLNWDWNMNSKSKLSTVLYGSWGRGGGTGMLGSINGKNTNYDATSPLRDANGIIRWDDIVKWNQGGAVPDFGANKVATNGEIGLNTSGNGLTRRASVNSHNWYGVLTNFQHKINDNWNFSVGFDGRYYYGFHPGYVTDFLGASGYQEKGNLNYPSGYIVRDSFNAVPSANPFATATKGDTQYAFRNFDGEVLWGGFFGQLEYSNEKFSAYIQGSASEQGFQRIDNWIVDGVTVKNKQIQNTKTGFKYLFGYNAKGGVNYNIDENHNIFGNVGYYEKQPNNYGVYPSNNQNLNPNLTNEKIMSGELGYGYRSSKLTMNVNLYYTSWKDRFQRFTNLPNLTDVNGKPVSRPYANMDGIQQVHMGVEFEGAYKITNYITVNGMLSIGDWKYKGNASGEIFDENDQPVQLAAGQDNRRTFALDNVKVSDAAQTTASLGVTVNPVKNLSVYGTWTYADRYYGGVSFNQDYLVGPNGEVTDAAKKGALKYPSFSLFDVGTSYTLKLRDQKQSFVFGVNVYNLFDKDYISDARTSVHTKQLGDFKDNASGSAQQQFDAYQKTLYKGLDSSNQVYFGAGITWSASIAFKF</sequence>
<dbReference type="Pfam" id="PF00593">
    <property type="entry name" value="TonB_dep_Rec_b-barrel"/>
    <property type="match status" value="1"/>
</dbReference>
<comment type="similarity">
    <text evidence="8">Belongs to the TonB-dependent receptor family.</text>
</comment>
<evidence type="ECO:0000256" key="8">
    <source>
        <dbReference type="RuleBase" id="RU003357"/>
    </source>
</evidence>
<evidence type="ECO:0000256" key="6">
    <source>
        <dbReference type="ARBA" id="ARBA00023136"/>
    </source>
</evidence>
<dbReference type="GO" id="GO:0015344">
    <property type="term" value="F:siderophore uptake transmembrane transporter activity"/>
    <property type="evidence" value="ECO:0007669"/>
    <property type="project" value="TreeGrafter"/>
</dbReference>
<protein>
    <submittedName>
        <fullName evidence="11">TonB-dependent receptor</fullName>
    </submittedName>
</protein>
<organism evidence="11 12">
    <name type="scientific">Chryseobacterium pennae</name>
    <dbReference type="NCBI Taxonomy" id="2258962"/>
    <lineage>
        <taxon>Bacteria</taxon>
        <taxon>Pseudomonadati</taxon>
        <taxon>Bacteroidota</taxon>
        <taxon>Flavobacteriia</taxon>
        <taxon>Flavobacteriales</taxon>
        <taxon>Weeksellaceae</taxon>
        <taxon>Chryseobacterium group</taxon>
        <taxon>Chryseobacterium</taxon>
    </lineage>
</organism>
<reference evidence="12" key="1">
    <citation type="submission" date="2018-06" db="EMBL/GenBank/DDBJ databases">
        <authorList>
            <person name="Lum Nde A."/>
            <person name="Hugo C."/>
        </authorList>
    </citation>
    <scope>NUCLEOTIDE SEQUENCE [LARGE SCALE GENOMIC DNA]</scope>
    <source>
        <strain evidence="12">1_F178</strain>
    </source>
</reference>
<feature type="domain" description="TonB-dependent receptor plug" evidence="10">
    <location>
        <begin position="51"/>
        <end position="129"/>
    </location>
</feature>
<evidence type="ECO:0000256" key="5">
    <source>
        <dbReference type="ARBA" id="ARBA00023077"/>
    </source>
</evidence>
<evidence type="ECO:0000259" key="9">
    <source>
        <dbReference type="Pfam" id="PF00593"/>
    </source>
</evidence>
<evidence type="ECO:0000256" key="1">
    <source>
        <dbReference type="ARBA" id="ARBA00004571"/>
    </source>
</evidence>
<dbReference type="SUPFAM" id="SSF56935">
    <property type="entry name" value="Porins"/>
    <property type="match status" value="1"/>
</dbReference>
<name>A0A3D9CE98_9FLAO</name>
<dbReference type="Proteomes" id="UP000256686">
    <property type="component" value="Unassembled WGS sequence"/>
</dbReference>
<dbReference type="PANTHER" id="PTHR30069:SF50">
    <property type="entry name" value="TONB-DEPENDENT RECEPTOR HI_1217-RELATED"/>
    <property type="match status" value="1"/>
</dbReference>
<keyword evidence="3" id="KW-1134">Transmembrane beta strand</keyword>
<comment type="subcellular location">
    <subcellularLocation>
        <location evidence="1">Cell outer membrane</location>
        <topology evidence="1">Multi-pass membrane protein</topology>
    </subcellularLocation>
</comment>
<dbReference type="InterPro" id="IPR037066">
    <property type="entry name" value="Plug_dom_sf"/>
</dbReference>
<dbReference type="AlphaFoldDB" id="A0A3D9CE98"/>
<gene>
    <name evidence="11" type="ORF">DRF65_01030</name>
</gene>
<dbReference type="GO" id="GO:0044718">
    <property type="term" value="P:siderophore transmembrane transport"/>
    <property type="evidence" value="ECO:0007669"/>
    <property type="project" value="TreeGrafter"/>
</dbReference>
<keyword evidence="2" id="KW-0813">Transport</keyword>